<dbReference type="Proteomes" id="UP001412067">
    <property type="component" value="Unassembled WGS sequence"/>
</dbReference>
<protein>
    <submittedName>
        <fullName evidence="2">Uncharacterized protein</fullName>
    </submittedName>
</protein>
<feature type="region of interest" description="Disordered" evidence="1">
    <location>
        <begin position="36"/>
        <end position="75"/>
    </location>
</feature>
<keyword evidence="3" id="KW-1185">Reference proteome</keyword>
<name>A0ABR2LVH3_9ASPA</name>
<dbReference type="EMBL" id="JBBWWR010000014">
    <property type="protein sequence ID" value="KAK8952858.1"/>
    <property type="molecule type" value="Genomic_DNA"/>
</dbReference>
<reference evidence="2 3" key="1">
    <citation type="journal article" date="2022" name="Nat. Plants">
        <title>Genomes of leafy and leafless Platanthera orchids illuminate the evolution of mycoheterotrophy.</title>
        <authorList>
            <person name="Li M.H."/>
            <person name="Liu K.W."/>
            <person name="Li Z."/>
            <person name="Lu H.C."/>
            <person name="Ye Q.L."/>
            <person name="Zhang D."/>
            <person name="Wang J.Y."/>
            <person name="Li Y.F."/>
            <person name="Zhong Z.M."/>
            <person name="Liu X."/>
            <person name="Yu X."/>
            <person name="Liu D.K."/>
            <person name="Tu X.D."/>
            <person name="Liu B."/>
            <person name="Hao Y."/>
            <person name="Liao X.Y."/>
            <person name="Jiang Y.T."/>
            <person name="Sun W.H."/>
            <person name="Chen J."/>
            <person name="Chen Y.Q."/>
            <person name="Ai Y."/>
            <person name="Zhai J.W."/>
            <person name="Wu S.S."/>
            <person name="Zhou Z."/>
            <person name="Hsiao Y.Y."/>
            <person name="Wu W.L."/>
            <person name="Chen Y.Y."/>
            <person name="Lin Y.F."/>
            <person name="Hsu J.L."/>
            <person name="Li C.Y."/>
            <person name="Wang Z.W."/>
            <person name="Zhao X."/>
            <person name="Zhong W.Y."/>
            <person name="Ma X.K."/>
            <person name="Ma L."/>
            <person name="Huang J."/>
            <person name="Chen G.Z."/>
            <person name="Huang M.Z."/>
            <person name="Huang L."/>
            <person name="Peng D.H."/>
            <person name="Luo Y.B."/>
            <person name="Zou S.Q."/>
            <person name="Chen S.P."/>
            <person name="Lan S."/>
            <person name="Tsai W.C."/>
            <person name="Van de Peer Y."/>
            <person name="Liu Z.J."/>
        </authorList>
    </citation>
    <scope>NUCLEOTIDE SEQUENCE [LARGE SCALE GENOMIC DNA]</scope>
    <source>
        <strain evidence="2">Lor288</strain>
    </source>
</reference>
<comment type="caution">
    <text evidence="2">The sequence shown here is derived from an EMBL/GenBank/DDBJ whole genome shotgun (WGS) entry which is preliminary data.</text>
</comment>
<gene>
    <name evidence="2" type="ORF">KSP40_PGU000184</name>
</gene>
<feature type="compositionally biased region" description="Low complexity" evidence="1">
    <location>
        <begin position="57"/>
        <end position="68"/>
    </location>
</feature>
<evidence type="ECO:0000256" key="1">
    <source>
        <dbReference type="SAM" id="MobiDB-lite"/>
    </source>
</evidence>
<evidence type="ECO:0000313" key="2">
    <source>
        <dbReference type="EMBL" id="KAK8952858.1"/>
    </source>
</evidence>
<organism evidence="2 3">
    <name type="scientific">Platanthera guangdongensis</name>
    <dbReference type="NCBI Taxonomy" id="2320717"/>
    <lineage>
        <taxon>Eukaryota</taxon>
        <taxon>Viridiplantae</taxon>
        <taxon>Streptophyta</taxon>
        <taxon>Embryophyta</taxon>
        <taxon>Tracheophyta</taxon>
        <taxon>Spermatophyta</taxon>
        <taxon>Magnoliopsida</taxon>
        <taxon>Liliopsida</taxon>
        <taxon>Asparagales</taxon>
        <taxon>Orchidaceae</taxon>
        <taxon>Orchidoideae</taxon>
        <taxon>Orchideae</taxon>
        <taxon>Orchidinae</taxon>
        <taxon>Platanthera</taxon>
    </lineage>
</organism>
<evidence type="ECO:0000313" key="3">
    <source>
        <dbReference type="Proteomes" id="UP001412067"/>
    </source>
</evidence>
<sequence>MVPDPNQQIFPRPGLALVPTPSCWVDDPSPRAAAAAAAAATVSHPVGLRRPSLCHPTTESASSVTDSSPPSPRYPHKRPFLFLAIPPQSILSADTPPSDDCLGERRFVLFGSLPSPLDLPILAADQNPPHPPPSTSPSTRPLIPVTCSYLDVNLDLWQAAGSIREPWWVLEIP</sequence>
<proteinExistence type="predicted"/>
<accession>A0ABR2LVH3</accession>